<dbReference type="Pfam" id="PF13625">
    <property type="entry name" value="Helicase_C_3"/>
    <property type="match status" value="1"/>
</dbReference>
<dbReference type="RefSeq" id="WP_054534241.1">
    <property type="nucleotide sequence ID" value="NZ_LGKP01000015.1"/>
</dbReference>
<accession>A0A0P6XWY0</accession>
<protein>
    <recommendedName>
        <fullName evidence="1">Helicase XPB/Ssl2 N-terminal domain-containing protein</fullName>
    </recommendedName>
</protein>
<evidence type="ECO:0000259" key="1">
    <source>
        <dbReference type="Pfam" id="PF13625"/>
    </source>
</evidence>
<gene>
    <name evidence="2" type="ORF">SE18_09675</name>
</gene>
<sequence>MTRTHASIDWLASLPTSERHVLAHLWQVADAAELGQPAAIQALVARLSSAERSALDRVVAAGGKLAAKTLEREFGKIRSHRDIVTPRAYLLAIHGQASVLERLYVLGLIQPLKAVDGEYYVIFSDWLQALPAVSAPSLPTWHEHPSPSTWIEADLGQTESLLTTVLAVCYQQALKLTRQLQLEREGLRAICERIAVSTPTSERQFGQLAWIRTCAIEAGLLNVHNQQLQLAGNPLHWLEASPKQRLEQLFNGWLASDFDEFSLTELHLQARFDLQSARHQLWQCFQTAPSDQWLGFDDLLAHMQANYPELLRSDFEQPSIQDQYGEPLNAWQHWNEVEGAWIKAACQGPLFWLGLLDLDQMKHPQAVRLTQWASHLLQAGHEPSQFAGQLQLASDGLIRIPPTVEPLPRFQIQRITEWQSTDTHGTMVVRLTAHSYSQALQRGIQASQMQAFLQRWCDRPVPHDLQTLFQQWQSDRRQLLARPALLLETSEPSLLSEIAKLPHLPPYAELNQQLWEFELADAAAITLTLHEAGYALNQVIELDQRISDHDLKQLLTAIMTVQRLAPSLVSEALIERVLHTLPSSERQQLKTNVKQWLQIINRS</sequence>
<dbReference type="OrthoDB" id="136853at2"/>
<feature type="domain" description="Helicase XPB/Ssl2 N-terminal" evidence="1">
    <location>
        <begin position="392"/>
        <end position="504"/>
    </location>
</feature>
<dbReference type="STRING" id="70996.SE18_09675"/>
<dbReference type="EMBL" id="LGKP01000015">
    <property type="protein sequence ID" value="KPL88923.1"/>
    <property type="molecule type" value="Genomic_DNA"/>
</dbReference>
<evidence type="ECO:0000313" key="2">
    <source>
        <dbReference type="EMBL" id="KPL88923.1"/>
    </source>
</evidence>
<dbReference type="Proteomes" id="UP000050277">
    <property type="component" value="Unassembled WGS sequence"/>
</dbReference>
<keyword evidence="3" id="KW-1185">Reference proteome</keyword>
<organism evidence="2 3">
    <name type="scientific">Herpetosiphon geysericola</name>
    <dbReference type="NCBI Taxonomy" id="70996"/>
    <lineage>
        <taxon>Bacteria</taxon>
        <taxon>Bacillati</taxon>
        <taxon>Chloroflexota</taxon>
        <taxon>Chloroflexia</taxon>
        <taxon>Herpetosiphonales</taxon>
        <taxon>Herpetosiphonaceae</taxon>
        <taxon>Herpetosiphon</taxon>
    </lineage>
</organism>
<proteinExistence type="predicted"/>
<dbReference type="InterPro" id="IPR032830">
    <property type="entry name" value="XPB/Ssl2_N"/>
</dbReference>
<evidence type="ECO:0000313" key="3">
    <source>
        <dbReference type="Proteomes" id="UP000050277"/>
    </source>
</evidence>
<reference evidence="2 3" key="1">
    <citation type="submission" date="2015-07" db="EMBL/GenBank/DDBJ databases">
        <title>Whole genome sequence of Herpetosiphon geysericola DSM 7119.</title>
        <authorList>
            <person name="Hemp J."/>
            <person name="Ward L.M."/>
            <person name="Pace L.A."/>
            <person name="Fischer W.W."/>
        </authorList>
    </citation>
    <scope>NUCLEOTIDE SEQUENCE [LARGE SCALE GENOMIC DNA]</scope>
    <source>
        <strain evidence="2 3">DSM 7119</strain>
    </source>
</reference>
<name>A0A0P6XWY0_9CHLR</name>
<dbReference type="AlphaFoldDB" id="A0A0P6XWY0"/>
<comment type="caution">
    <text evidence="2">The sequence shown here is derived from an EMBL/GenBank/DDBJ whole genome shotgun (WGS) entry which is preliminary data.</text>
</comment>